<evidence type="ECO:0000313" key="1">
    <source>
        <dbReference type="EMBL" id="CAB4012318.1"/>
    </source>
</evidence>
<accession>A0A6S7JN73</accession>
<proteinExistence type="predicted"/>
<gene>
    <name evidence="1" type="ORF">PACLA_8A037926</name>
</gene>
<reference evidence="1" key="1">
    <citation type="submission" date="2020-04" db="EMBL/GenBank/DDBJ databases">
        <authorList>
            <person name="Alioto T."/>
            <person name="Alioto T."/>
            <person name="Gomez Garrido J."/>
        </authorList>
    </citation>
    <scope>NUCLEOTIDE SEQUENCE</scope>
    <source>
        <strain evidence="1">A484AB</strain>
    </source>
</reference>
<keyword evidence="2" id="KW-1185">Reference proteome</keyword>
<dbReference type="AlphaFoldDB" id="A0A6S7JN73"/>
<dbReference type="OrthoDB" id="10063284at2759"/>
<sequence length="145" mass="16894">MNYTTTLRDSFDDFEEKGRLRSRSKSYKTEVGRKRTRSIKLTLNDGASEEAEFTPSLKNGADNLVQRYPNDLEPSFAEELVHFCEYFKGNNLPRKEDALDDSDEAVSVELQMYRFLAKREIHEVFPNVEIALRIYLTLMVSNKEN</sequence>
<dbReference type="Proteomes" id="UP001152795">
    <property type="component" value="Unassembled WGS sequence"/>
</dbReference>
<organism evidence="1 2">
    <name type="scientific">Paramuricea clavata</name>
    <name type="common">Red gorgonian</name>
    <name type="synonym">Violescent sea-whip</name>
    <dbReference type="NCBI Taxonomy" id="317549"/>
    <lineage>
        <taxon>Eukaryota</taxon>
        <taxon>Metazoa</taxon>
        <taxon>Cnidaria</taxon>
        <taxon>Anthozoa</taxon>
        <taxon>Octocorallia</taxon>
        <taxon>Malacalcyonacea</taxon>
        <taxon>Plexauridae</taxon>
        <taxon>Paramuricea</taxon>
    </lineage>
</organism>
<protein>
    <submittedName>
        <fullName evidence="1">Uncharacterized protein</fullName>
    </submittedName>
</protein>
<comment type="caution">
    <text evidence="1">The sequence shown here is derived from an EMBL/GenBank/DDBJ whole genome shotgun (WGS) entry which is preliminary data.</text>
</comment>
<name>A0A6S7JN73_PARCT</name>
<dbReference type="EMBL" id="CACRXK020007466">
    <property type="protein sequence ID" value="CAB4012318.1"/>
    <property type="molecule type" value="Genomic_DNA"/>
</dbReference>
<feature type="non-terminal residue" evidence="1">
    <location>
        <position position="1"/>
    </location>
</feature>
<evidence type="ECO:0000313" key="2">
    <source>
        <dbReference type="Proteomes" id="UP001152795"/>
    </source>
</evidence>